<evidence type="ECO:0000259" key="1">
    <source>
        <dbReference type="Pfam" id="PF11716"/>
    </source>
</evidence>
<feature type="domain" description="Mycothiol-dependent maleylpyruvate isomerase metal-binding" evidence="1">
    <location>
        <begin position="8"/>
        <end position="120"/>
    </location>
</feature>
<accession>A0ABN1VYB6</accession>
<evidence type="ECO:0000313" key="3">
    <source>
        <dbReference type="Proteomes" id="UP001500037"/>
    </source>
</evidence>
<dbReference type="RefSeq" id="WP_344440682.1">
    <property type="nucleotide sequence ID" value="NZ_BAAALF010000020.1"/>
</dbReference>
<dbReference type="NCBIfam" id="TIGR03083">
    <property type="entry name" value="maleylpyruvate isomerase family mycothiol-dependent enzyme"/>
    <property type="match status" value="1"/>
</dbReference>
<dbReference type="Proteomes" id="UP001500037">
    <property type="component" value="Unassembled WGS sequence"/>
</dbReference>
<protein>
    <submittedName>
        <fullName evidence="2">TIGR03086 family metal-binding protein</fullName>
    </submittedName>
</protein>
<evidence type="ECO:0000313" key="2">
    <source>
        <dbReference type="EMBL" id="GAA1227524.1"/>
    </source>
</evidence>
<comment type="caution">
    <text evidence="2">The sequence shown here is derived from an EMBL/GenBank/DDBJ whole genome shotgun (WGS) entry which is preliminary data.</text>
</comment>
<dbReference type="SUPFAM" id="SSF109854">
    <property type="entry name" value="DinB/YfiT-like putative metalloenzymes"/>
    <property type="match status" value="1"/>
</dbReference>
<gene>
    <name evidence="2" type="ORF">GCM10009665_17520</name>
</gene>
<dbReference type="Pfam" id="PF11716">
    <property type="entry name" value="MDMPI_N"/>
    <property type="match status" value="1"/>
</dbReference>
<name>A0ABN1VYB6_9ACTN</name>
<dbReference type="InterPro" id="IPR017517">
    <property type="entry name" value="Maleyloyr_isom"/>
</dbReference>
<organism evidence="2 3">
    <name type="scientific">Kitasatospora nipponensis</name>
    <dbReference type="NCBI Taxonomy" id="258049"/>
    <lineage>
        <taxon>Bacteria</taxon>
        <taxon>Bacillati</taxon>
        <taxon>Actinomycetota</taxon>
        <taxon>Actinomycetes</taxon>
        <taxon>Kitasatosporales</taxon>
        <taxon>Streptomycetaceae</taxon>
        <taxon>Kitasatospora</taxon>
    </lineage>
</organism>
<sequence length="182" mass="18618">MQTALTEFATLFARTARAIPADRLGAATPCAQYTVAELFAHLGGVLPDSELAAAKLPRHGEPTPLTEPAAVAAGAERAVAAWLKPEAMTGETRFGPGTYPASLAAGITLQELALHGWDLARATGQPFVVGEEAGTVLLGVVEQIADQARANGGYGQAVTAPADACAFDRALALSGRTPGWIG</sequence>
<proteinExistence type="predicted"/>
<dbReference type="Gene3D" id="1.20.120.450">
    <property type="entry name" value="dinb family like domain"/>
    <property type="match status" value="1"/>
</dbReference>
<keyword evidence="3" id="KW-1185">Reference proteome</keyword>
<reference evidence="2 3" key="1">
    <citation type="journal article" date="2019" name="Int. J. Syst. Evol. Microbiol.">
        <title>The Global Catalogue of Microorganisms (GCM) 10K type strain sequencing project: providing services to taxonomists for standard genome sequencing and annotation.</title>
        <authorList>
            <consortium name="The Broad Institute Genomics Platform"/>
            <consortium name="The Broad Institute Genome Sequencing Center for Infectious Disease"/>
            <person name="Wu L."/>
            <person name="Ma J."/>
        </authorList>
    </citation>
    <scope>NUCLEOTIDE SEQUENCE [LARGE SCALE GENOMIC DNA]</scope>
    <source>
        <strain evidence="2 3">JCM 13004</strain>
    </source>
</reference>
<dbReference type="InterPro" id="IPR024344">
    <property type="entry name" value="MDMPI_metal-binding"/>
</dbReference>
<dbReference type="NCBIfam" id="TIGR03086">
    <property type="entry name" value="TIGR03086 family metal-binding protein"/>
    <property type="match status" value="1"/>
</dbReference>
<dbReference type="EMBL" id="BAAALF010000020">
    <property type="protein sequence ID" value="GAA1227524.1"/>
    <property type="molecule type" value="Genomic_DNA"/>
</dbReference>
<dbReference type="InterPro" id="IPR034660">
    <property type="entry name" value="DinB/YfiT-like"/>
</dbReference>
<dbReference type="InterPro" id="IPR017520">
    <property type="entry name" value="CHP03086"/>
</dbReference>